<dbReference type="GO" id="GO:0016787">
    <property type="term" value="F:hydrolase activity"/>
    <property type="evidence" value="ECO:0007669"/>
    <property type="project" value="UniProtKB-KW"/>
</dbReference>
<proteinExistence type="inferred from homology"/>
<comment type="similarity">
    <text evidence="1">Belongs to the type-B carboxylesterase/lipase family.</text>
</comment>
<dbReference type="EMBL" id="CP018820">
    <property type="protein sequence ID" value="APR53055.1"/>
    <property type="molecule type" value="Genomic_DNA"/>
</dbReference>
<evidence type="ECO:0000313" key="8">
    <source>
        <dbReference type="Proteomes" id="UP000286681"/>
    </source>
</evidence>
<feature type="signal peptide" evidence="3">
    <location>
        <begin position="1"/>
        <end position="23"/>
    </location>
</feature>
<name>A0A1L6JAU7_9SPHN</name>
<reference evidence="5" key="1">
    <citation type="submission" date="2016-12" db="EMBL/GenBank/DDBJ databases">
        <title>Whole genome sequencing of Sphingomonas koreensis.</title>
        <authorList>
            <person name="Conlan S."/>
            <person name="Thomas P.J."/>
            <person name="Mullikin J."/>
            <person name="Palmore T.N."/>
            <person name="Frank K.M."/>
            <person name="Segre J.A."/>
        </authorList>
    </citation>
    <scope>NUCLEOTIDE SEQUENCE</scope>
    <source>
        <strain evidence="5">ABOJV</strain>
    </source>
</reference>
<dbReference type="AlphaFoldDB" id="A0A1L6JAU7"/>
<sequence length="512" mass="55309">MFARRAFLAGPAALLGARAFAQAPGGAEVTCPAGRFTGERVGGIARFRGIRYGRAERFRRAMAVPPERDPVRATAFGPACPQRGKYRPQSEDCLFLNIWTPQTDARARLPVMVYVHGGAYANGSVTDPENDGASLAGKGVVLVTVNHRLNALGYLYLASLDPRFPDSGNNGQLDLILALQWVRANIAAFGGDPSQVTMFGQSGGGAKIATLTAMPAARGLYHRVATMSGQQVAVTDAERSTERARAYLAALGASPRDVSPALTVPVERLLEALSAGDPFEDSPVYMGPVLDRRNVMRHPFSPGAAPAARELAWMLGGTRDETRAYFDPDSMEMRTLSWDAVGAKIAAELPVKAPVETIVAEYRRRFPAHAPADVFFAATSDGRSWRPMLEEAEALARAGRPAFVYQFDFASPVEPVRGAFHALDIPFVFGTLAGSPAGTGPESRAVSAAMQDRFVAFARSGTPNAPGLPAWPAYRLRDRATMVFDRRSRVVRDPRGWQRRLFAPYPYTQPGT</sequence>
<evidence type="ECO:0000256" key="2">
    <source>
        <dbReference type="ARBA" id="ARBA00022801"/>
    </source>
</evidence>
<organism evidence="5 7">
    <name type="scientific">Sphingomonas koreensis</name>
    <dbReference type="NCBI Taxonomy" id="93064"/>
    <lineage>
        <taxon>Bacteria</taxon>
        <taxon>Pseudomonadati</taxon>
        <taxon>Pseudomonadota</taxon>
        <taxon>Alphaproteobacteria</taxon>
        <taxon>Sphingomonadales</taxon>
        <taxon>Sphingomonadaceae</taxon>
        <taxon>Sphingomonas</taxon>
    </lineage>
</organism>
<reference evidence="7" key="2">
    <citation type="submission" date="2016-12" db="EMBL/GenBank/DDBJ databases">
        <title>Whole genome sequencing of Sphingomonas sp. ABOJV.</title>
        <authorList>
            <person name="Conlan S."/>
            <person name="Thomas P.J."/>
            <person name="Mullikin J."/>
            <person name="Palmore T.N."/>
            <person name="Frank K.M."/>
            <person name="Segre J.A."/>
        </authorList>
    </citation>
    <scope>NUCLEOTIDE SEQUENCE [LARGE SCALE GENOMIC DNA]</scope>
    <source>
        <strain evidence="7">ABOJV</strain>
    </source>
</reference>
<evidence type="ECO:0000259" key="4">
    <source>
        <dbReference type="Pfam" id="PF00135"/>
    </source>
</evidence>
<dbReference type="EMBL" id="QQWO01000024">
    <property type="protein sequence ID" value="RSU99240.1"/>
    <property type="molecule type" value="Genomic_DNA"/>
</dbReference>
<dbReference type="SUPFAM" id="SSF53474">
    <property type="entry name" value="alpha/beta-Hydrolases"/>
    <property type="match status" value="1"/>
</dbReference>
<evidence type="ECO:0000313" key="5">
    <source>
        <dbReference type="EMBL" id="APR53055.1"/>
    </source>
</evidence>
<keyword evidence="2" id="KW-0378">Hydrolase</keyword>
<dbReference type="InterPro" id="IPR002018">
    <property type="entry name" value="CarbesteraseB"/>
</dbReference>
<evidence type="ECO:0000256" key="1">
    <source>
        <dbReference type="ARBA" id="ARBA00005964"/>
    </source>
</evidence>
<dbReference type="Pfam" id="PF00135">
    <property type="entry name" value="COesterase"/>
    <property type="match status" value="1"/>
</dbReference>
<feature type="domain" description="Carboxylesterase type B" evidence="4">
    <location>
        <begin position="28"/>
        <end position="488"/>
    </location>
</feature>
<feature type="chain" id="PRO_5041864555" evidence="3">
    <location>
        <begin position="24"/>
        <end position="512"/>
    </location>
</feature>
<evidence type="ECO:0000313" key="7">
    <source>
        <dbReference type="Proteomes" id="UP000185161"/>
    </source>
</evidence>
<evidence type="ECO:0000313" key="6">
    <source>
        <dbReference type="EMBL" id="RSU99240.1"/>
    </source>
</evidence>
<dbReference type="PANTHER" id="PTHR43142">
    <property type="entry name" value="CARBOXYLIC ESTER HYDROLASE"/>
    <property type="match status" value="1"/>
</dbReference>
<dbReference type="InterPro" id="IPR019819">
    <property type="entry name" value="Carboxylesterase_B_CS"/>
</dbReference>
<reference evidence="6 8" key="3">
    <citation type="submission" date="2018-07" db="EMBL/GenBank/DDBJ databases">
        <title>Genomic and Epidemiologic Investigation of an Indolent Hospital Outbreak.</title>
        <authorList>
            <person name="Johnson R.C."/>
            <person name="Deming C."/>
            <person name="Conlan S."/>
            <person name="Zellmer C.J."/>
            <person name="Michelin A.V."/>
            <person name="Lee-Lin S."/>
            <person name="Thomas P.J."/>
            <person name="Park M."/>
            <person name="Weingarten R.A."/>
            <person name="Less J."/>
            <person name="Dekker J.P."/>
            <person name="Frank K.M."/>
            <person name="Musser K.A."/>
            <person name="Mcquiston J.R."/>
            <person name="Henderson D.K."/>
            <person name="Lau A.F."/>
            <person name="Palmore T.N."/>
            <person name="Segre J.A."/>
        </authorList>
    </citation>
    <scope>NUCLEOTIDE SEQUENCE [LARGE SCALE GENOMIC DNA]</scope>
    <source>
        <strain evidence="6 8">SK-NIH.Env10_0317</strain>
    </source>
</reference>
<keyword evidence="7" id="KW-1185">Reference proteome</keyword>
<dbReference type="PANTHER" id="PTHR43142:SF1">
    <property type="entry name" value="CARBOXYLIC ESTER HYDROLASE"/>
    <property type="match status" value="1"/>
</dbReference>
<accession>A0A1L6JAU7</accession>
<dbReference type="RefSeq" id="WP_075151733.1">
    <property type="nucleotide sequence ID" value="NZ_CP018820.1"/>
</dbReference>
<gene>
    <name evidence="5" type="ORF">BRX40_11990</name>
    <name evidence="6" type="ORF">CA257_20250</name>
</gene>
<keyword evidence="3" id="KW-0732">Signal</keyword>
<dbReference type="KEGG" id="skr:BRX40_11990"/>
<dbReference type="OrthoDB" id="9775851at2"/>
<dbReference type="Proteomes" id="UP000286681">
    <property type="component" value="Unassembled WGS sequence"/>
</dbReference>
<dbReference type="InterPro" id="IPR029058">
    <property type="entry name" value="AB_hydrolase_fold"/>
</dbReference>
<protein>
    <submittedName>
        <fullName evidence="5 6">Carboxylesterase</fullName>
    </submittedName>
</protein>
<dbReference type="GeneID" id="44133286"/>
<dbReference type="PROSITE" id="PS00941">
    <property type="entry name" value="CARBOXYLESTERASE_B_2"/>
    <property type="match status" value="1"/>
</dbReference>
<dbReference type="Proteomes" id="UP000185161">
    <property type="component" value="Chromosome"/>
</dbReference>
<dbReference type="Gene3D" id="3.40.50.1820">
    <property type="entry name" value="alpha/beta hydrolase"/>
    <property type="match status" value="1"/>
</dbReference>
<evidence type="ECO:0000256" key="3">
    <source>
        <dbReference type="SAM" id="SignalP"/>
    </source>
</evidence>
<dbReference type="STRING" id="93064.BRX40_11990"/>